<gene>
    <name evidence="2" type="ORF">L1049_002900</name>
</gene>
<dbReference type="AlphaFoldDB" id="A0AAP0NIE8"/>
<comment type="caution">
    <text evidence="2">The sequence shown here is derived from an EMBL/GenBank/DDBJ whole genome shotgun (WGS) entry which is preliminary data.</text>
</comment>
<evidence type="ECO:0000313" key="2">
    <source>
        <dbReference type="EMBL" id="KAK9272527.1"/>
    </source>
</evidence>
<proteinExistence type="predicted"/>
<protein>
    <recommendedName>
        <fullName evidence="1">FKB95-like N-terminal Kelch domain-containing protein</fullName>
    </recommendedName>
</protein>
<reference evidence="2 3" key="1">
    <citation type="journal article" date="2024" name="Plant J.">
        <title>Genome sequences and population genomics reveal climatic adaptation and genomic divergence between two closely related sweetgum species.</title>
        <authorList>
            <person name="Xu W.Q."/>
            <person name="Ren C.Q."/>
            <person name="Zhang X.Y."/>
            <person name="Comes H.P."/>
            <person name="Liu X.H."/>
            <person name="Li Y.G."/>
            <person name="Kettle C.J."/>
            <person name="Jalonen R."/>
            <person name="Gaisberger H."/>
            <person name="Ma Y.Z."/>
            <person name="Qiu Y.X."/>
        </authorList>
    </citation>
    <scope>NUCLEOTIDE SEQUENCE [LARGE SCALE GENOMIC DNA]</scope>
    <source>
        <strain evidence="2">Hangzhou</strain>
    </source>
</reference>
<dbReference type="PANTHER" id="PTHR24414:SF199">
    <property type="entry name" value="F-BOX_KELCH-REPEAT PROTEIN SKIP6-LIKE"/>
    <property type="match status" value="1"/>
</dbReference>
<dbReference type="Gene3D" id="2.120.10.80">
    <property type="entry name" value="Kelch-type beta propeller"/>
    <property type="match status" value="1"/>
</dbReference>
<evidence type="ECO:0000313" key="3">
    <source>
        <dbReference type="Proteomes" id="UP001415857"/>
    </source>
</evidence>
<dbReference type="SUPFAM" id="SSF117281">
    <property type="entry name" value="Kelch motif"/>
    <property type="match status" value="1"/>
</dbReference>
<dbReference type="InterPro" id="IPR057499">
    <property type="entry name" value="Kelch_FKB95"/>
</dbReference>
<sequence>MSKSSCSSDTEDKPVFVHCIVSCEGANGKNEPNKDMNQFVVIEDSEKEPTISETFGSLPGEERRHTTCAVVGSSLYVFGGIDVERSRYSINDVLLSSLYSIDTRGLCPSWTECPPSKYARSEACAAVLDNKIYVMGGFYFDGPWGEVYNPNLKEWLPLKSPRDTDAFDVVHAWVIPDERGVEQLFVYLCRFDDLFFYDSENGNWIIYDDNFGYWDGHSAFTDGIIYFWEEERNHVRAYDLKNLEWYYDPVQGLEDLERLGDEDEGVFPPYEYHEDIPHCYLLAVGKGRLCLLWGEFRLASGGLLMHYTKFSIYEFINAKLDRSLGAHDICHKVFRIDGYLLQNCLPLETARFATEGEEEYVDCEDISLEEFSRRGA</sequence>
<dbReference type="Proteomes" id="UP001415857">
    <property type="component" value="Unassembled WGS sequence"/>
</dbReference>
<feature type="domain" description="FKB95-like N-terminal Kelch" evidence="1">
    <location>
        <begin position="62"/>
        <end position="259"/>
    </location>
</feature>
<dbReference type="InterPro" id="IPR015915">
    <property type="entry name" value="Kelch-typ_b-propeller"/>
</dbReference>
<dbReference type="InterPro" id="IPR050354">
    <property type="entry name" value="F-box/kelch-repeat_ARATH"/>
</dbReference>
<evidence type="ECO:0000259" key="1">
    <source>
        <dbReference type="Pfam" id="PF25210"/>
    </source>
</evidence>
<dbReference type="EMBL" id="JBBPBK010000013">
    <property type="protein sequence ID" value="KAK9272527.1"/>
    <property type="molecule type" value="Genomic_DNA"/>
</dbReference>
<accession>A0AAP0NIE8</accession>
<keyword evidence="3" id="KW-1185">Reference proteome</keyword>
<organism evidence="2 3">
    <name type="scientific">Liquidambar formosana</name>
    <name type="common">Formosan gum</name>
    <dbReference type="NCBI Taxonomy" id="63359"/>
    <lineage>
        <taxon>Eukaryota</taxon>
        <taxon>Viridiplantae</taxon>
        <taxon>Streptophyta</taxon>
        <taxon>Embryophyta</taxon>
        <taxon>Tracheophyta</taxon>
        <taxon>Spermatophyta</taxon>
        <taxon>Magnoliopsida</taxon>
        <taxon>eudicotyledons</taxon>
        <taxon>Gunneridae</taxon>
        <taxon>Pentapetalae</taxon>
        <taxon>Saxifragales</taxon>
        <taxon>Altingiaceae</taxon>
        <taxon>Liquidambar</taxon>
    </lineage>
</organism>
<dbReference type="PANTHER" id="PTHR24414">
    <property type="entry name" value="F-BOX/KELCH-REPEAT PROTEIN SKIP4"/>
    <property type="match status" value="1"/>
</dbReference>
<dbReference type="Pfam" id="PF25210">
    <property type="entry name" value="Kelch_FKB95"/>
    <property type="match status" value="1"/>
</dbReference>
<name>A0AAP0NIE8_LIQFO</name>